<dbReference type="AlphaFoldDB" id="A0A1I5EG02"/>
<evidence type="ECO:0000313" key="2">
    <source>
        <dbReference type="Proteomes" id="UP000181899"/>
    </source>
</evidence>
<evidence type="ECO:0000313" key="1">
    <source>
        <dbReference type="EMBL" id="SFO10011.1"/>
    </source>
</evidence>
<reference evidence="1 2" key="1">
    <citation type="submission" date="2016-10" db="EMBL/GenBank/DDBJ databases">
        <authorList>
            <person name="de Groot N.N."/>
        </authorList>
    </citation>
    <scope>NUCLEOTIDE SEQUENCE [LARGE SCALE GENOMIC DNA]</scope>
    <source>
        <strain evidence="1 2">ML2</strain>
    </source>
</reference>
<name>A0A1I5EG02_9CLOT</name>
<gene>
    <name evidence="1" type="ORF">SAMN04488695_1166</name>
</gene>
<proteinExistence type="predicted"/>
<protein>
    <submittedName>
        <fullName evidence="1">Uncharacterized protein</fullName>
    </submittedName>
</protein>
<keyword evidence="2" id="KW-1185">Reference proteome</keyword>
<dbReference type="eggNOG" id="COG2253">
    <property type="taxonomic scope" value="Bacteria"/>
</dbReference>
<organism evidence="1 2">
    <name type="scientific">Proteiniclasticum ruminis</name>
    <dbReference type="NCBI Taxonomy" id="398199"/>
    <lineage>
        <taxon>Bacteria</taxon>
        <taxon>Bacillati</taxon>
        <taxon>Bacillota</taxon>
        <taxon>Clostridia</taxon>
        <taxon>Eubacteriales</taxon>
        <taxon>Clostridiaceae</taxon>
        <taxon>Proteiniclasticum</taxon>
    </lineage>
</organism>
<sequence>MSGKAMSLKAKIRNLAGKKDMSAQVVLQNYMFERFL</sequence>
<dbReference type="EMBL" id="FOVK01000016">
    <property type="protein sequence ID" value="SFO10011.1"/>
    <property type="molecule type" value="Genomic_DNA"/>
</dbReference>
<dbReference type="Proteomes" id="UP000181899">
    <property type="component" value="Unassembled WGS sequence"/>
</dbReference>
<accession>A0A1I5EG02</accession>